<dbReference type="PANTHER" id="PTHR42743">
    <property type="entry name" value="AMINO-ACID AMINOTRANSFERASE"/>
    <property type="match status" value="1"/>
</dbReference>
<dbReference type="Pfam" id="PF01063">
    <property type="entry name" value="Aminotran_4"/>
    <property type="match status" value="1"/>
</dbReference>
<dbReference type="PANTHER" id="PTHR42743:SF2">
    <property type="entry name" value="AMINODEOXYCHORISMATE LYASE"/>
    <property type="match status" value="1"/>
</dbReference>
<evidence type="ECO:0000256" key="8">
    <source>
        <dbReference type="ARBA" id="ARBA00035676"/>
    </source>
</evidence>
<dbReference type="Gene3D" id="3.20.10.10">
    <property type="entry name" value="D-amino Acid Aminotransferase, subunit A, domain 2"/>
    <property type="match status" value="1"/>
</dbReference>
<dbReference type="EC" id="4.1.3.38" evidence="8 10"/>
<dbReference type="InterPro" id="IPR017824">
    <property type="entry name" value="Aminodeoxychorismate_lyase_IV"/>
</dbReference>
<dbReference type="GO" id="GO:0008696">
    <property type="term" value="F:4-amino-4-deoxychorismate lyase activity"/>
    <property type="evidence" value="ECO:0007669"/>
    <property type="project" value="UniProtKB-EC"/>
</dbReference>
<dbReference type="InterPro" id="IPR043131">
    <property type="entry name" value="BCAT-like_N"/>
</dbReference>
<comment type="pathway">
    <text evidence="7">Cofactor biosynthesis; tetrahydrofolate biosynthesis; 4-aminobenzoate from chorismate: step 2/2.</text>
</comment>
<evidence type="ECO:0000256" key="4">
    <source>
        <dbReference type="ARBA" id="ARBA00022898"/>
    </source>
</evidence>
<evidence type="ECO:0000256" key="3">
    <source>
        <dbReference type="ARBA" id="ARBA00011738"/>
    </source>
</evidence>
<keyword evidence="12" id="KW-1185">Reference proteome</keyword>
<dbReference type="SUPFAM" id="SSF56752">
    <property type="entry name" value="D-aminoacid aminotransferase-like PLP-dependent enzymes"/>
    <property type="match status" value="1"/>
</dbReference>
<evidence type="ECO:0000256" key="6">
    <source>
        <dbReference type="ARBA" id="ARBA00023239"/>
    </source>
</evidence>
<comment type="cofactor">
    <cofactor evidence="1">
        <name>pyridoxal 5'-phosphate</name>
        <dbReference type="ChEBI" id="CHEBI:597326"/>
    </cofactor>
</comment>
<dbReference type="InterPro" id="IPR050571">
    <property type="entry name" value="Class-IV_PLP-Dep_Aminotrnsfr"/>
</dbReference>
<sequence>MGFDAQSEYRGAAAVNPMVSAVYAGCARIDCVSSDNRGLNYGDGVFETMRVDHGGLPLWPRHLARLGEGAQRLGIALPERAFIEARLHEICAGVDAGVIKLLLTRGDGGRGYAPSVDAPPVWVLSLHPLPPKQTALQLHACNTRLATQPLLAGIKHCNRLEQVLARTEAQRAGCDEGLMRDMAGNAVCATAANLLAYCDGRWLTPPIEHCGVAGVLRGWLLEQGMLEVAELSMDALAAADALTLCNAVRGILPVARLGARSWRAQPAVAALQTALAKDYPMYSNTVELA</sequence>
<evidence type="ECO:0000256" key="1">
    <source>
        <dbReference type="ARBA" id="ARBA00001933"/>
    </source>
</evidence>
<evidence type="ECO:0000256" key="5">
    <source>
        <dbReference type="ARBA" id="ARBA00022909"/>
    </source>
</evidence>
<accession>A0ABS7TDL8</accession>
<gene>
    <name evidence="11" type="primary">pabC</name>
    <name evidence="11" type="ORF">K7B09_06395</name>
</gene>
<evidence type="ECO:0000256" key="9">
    <source>
        <dbReference type="ARBA" id="ARBA00049529"/>
    </source>
</evidence>
<evidence type="ECO:0000256" key="2">
    <source>
        <dbReference type="ARBA" id="ARBA00009320"/>
    </source>
</evidence>
<evidence type="ECO:0000313" key="12">
    <source>
        <dbReference type="Proteomes" id="UP001430290"/>
    </source>
</evidence>
<dbReference type="Proteomes" id="UP001430290">
    <property type="component" value="Unassembled WGS sequence"/>
</dbReference>
<comment type="caution">
    <text evidence="11">The sequence shown here is derived from an EMBL/GenBank/DDBJ whole genome shotgun (WGS) entry which is preliminary data.</text>
</comment>
<keyword evidence="6 11" id="KW-0456">Lyase</keyword>
<dbReference type="Gene3D" id="3.30.470.10">
    <property type="match status" value="1"/>
</dbReference>
<reference evidence="11" key="1">
    <citation type="submission" date="2021-09" db="EMBL/GenBank/DDBJ databases">
        <authorList>
            <person name="Wu T."/>
            <person name="Guo S.Z."/>
        </authorList>
    </citation>
    <scope>NUCLEOTIDE SEQUENCE</scope>
    <source>
        <strain evidence="11">RSS-23</strain>
    </source>
</reference>
<dbReference type="InterPro" id="IPR043132">
    <property type="entry name" value="BCAT-like_C"/>
</dbReference>
<comment type="similarity">
    <text evidence="2">Belongs to the class-IV pyridoxal-phosphate-dependent aminotransferase family.</text>
</comment>
<dbReference type="RefSeq" id="WP_223628018.1">
    <property type="nucleotide sequence ID" value="NZ_JAIQDJ010000002.1"/>
</dbReference>
<comment type="subunit">
    <text evidence="3">Homodimer.</text>
</comment>
<dbReference type="NCBIfam" id="TIGR03461">
    <property type="entry name" value="pabC_Proteo"/>
    <property type="match status" value="1"/>
</dbReference>
<dbReference type="InterPro" id="IPR036038">
    <property type="entry name" value="Aminotransferase-like"/>
</dbReference>
<evidence type="ECO:0000313" key="11">
    <source>
        <dbReference type="EMBL" id="MBZ4185958.1"/>
    </source>
</evidence>
<proteinExistence type="inferred from homology"/>
<protein>
    <recommendedName>
        <fullName evidence="8 10">Aminodeoxychorismate lyase</fullName>
        <ecNumber evidence="8 10">4.1.3.38</ecNumber>
    </recommendedName>
</protein>
<dbReference type="CDD" id="cd01559">
    <property type="entry name" value="ADCL_like"/>
    <property type="match status" value="1"/>
</dbReference>
<dbReference type="InterPro" id="IPR001544">
    <property type="entry name" value="Aminotrans_IV"/>
</dbReference>
<keyword evidence="5" id="KW-0289">Folate biosynthesis</keyword>
<name>A0ABS7TDL8_9GAMM</name>
<comment type="catalytic activity">
    <reaction evidence="9">
        <text>4-amino-4-deoxychorismate = 4-aminobenzoate + pyruvate + H(+)</text>
        <dbReference type="Rhea" id="RHEA:16201"/>
        <dbReference type="ChEBI" id="CHEBI:15361"/>
        <dbReference type="ChEBI" id="CHEBI:15378"/>
        <dbReference type="ChEBI" id="CHEBI:17836"/>
        <dbReference type="ChEBI" id="CHEBI:58406"/>
        <dbReference type="EC" id="4.1.3.38"/>
    </reaction>
</comment>
<evidence type="ECO:0000256" key="7">
    <source>
        <dbReference type="ARBA" id="ARBA00035633"/>
    </source>
</evidence>
<organism evidence="11 12">
    <name type="scientific">Thermomonas beijingensis</name>
    <dbReference type="NCBI Taxonomy" id="2872701"/>
    <lineage>
        <taxon>Bacteria</taxon>
        <taxon>Pseudomonadati</taxon>
        <taxon>Pseudomonadota</taxon>
        <taxon>Gammaproteobacteria</taxon>
        <taxon>Lysobacterales</taxon>
        <taxon>Lysobacteraceae</taxon>
        <taxon>Thermomonas</taxon>
    </lineage>
</organism>
<dbReference type="EMBL" id="JAIQDJ010000002">
    <property type="protein sequence ID" value="MBZ4185958.1"/>
    <property type="molecule type" value="Genomic_DNA"/>
</dbReference>
<evidence type="ECO:0000256" key="10">
    <source>
        <dbReference type="NCBIfam" id="TIGR03461"/>
    </source>
</evidence>
<keyword evidence="4" id="KW-0663">Pyridoxal phosphate</keyword>